<dbReference type="RefSeq" id="WP_108370353.1">
    <property type="nucleotide sequence ID" value="NZ_CP028811.1"/>
</dbReference>
<dbReference type="Proteomes" id="UP000244193">
    <property type="component" value="Chromosome"/>
</dbReference>
<feature type="site" description="Important for catalytic activity" evidence="5">
    <location>
        <position position="109"/>
    </location>
</feature>
<dbReference type="GO" id="GO:0042351">
    <property type="term" value="P:'de novo' GDP-L-fucose biosynthetic process"/>
    <property type="evidence" value="ECO:0007669"/>
    <property type="project" value="UniProtKB-UniRule"/>
</dbReference>
<evidence type="ECO:0000313" key="8">
    <source>
        <dbReference type="Proteomes" id="UP000244193"/>
    </source>
</evidence>
<feature type="binding site" evidence="5">
    <location>
        <begin position="165"/>
        <end position="168"/>
    </location>
    <ligand>
        <name>NADP(+)</name>
        <dbReference type="ChEBI" id="CHEBI:58349"/>
    </ligand>
</feature>
<evidence type="ECO:0000259" key="6">
    <source>
        <dbReference type="Pfam" id="PF01370"/>
    </source>
</evidence>
<dbReference type="CDD" id="cd05239">
    <property type="entry name" value="GDP_FS_SDR_e"/>
    <property type="match status" value="1"/>
</dbReference>
<proteinExistence type="inferred from homology"/>
<comment type="catalytic activity">
    <reaction evidence="5">
        <text>GDP-beta-L-fucose + NADP(+) = GDP-4-dehydro-alpha-D-rhamnose + NADPH + H(+)</text>
        <dbReference type="Rhea" id="RHEA:18885"/>
        <dbReference type="ChEBI" id="CHEBI:15378"/>
        <dbReference type="ChEBI" id="CHEBI:57273"/>
        <dbReference type="ChEBI" id="CHEBI:57783"/>
        <dbReference type="ChEBI" id="CHEBI:57964"/>
        <dbReference type="ChEBI" id="CHEBI:58349"/>
        <dbReference type="EC" id="1.1.1.271"/>
    </reaction>
</comment>
<dbReference type="EMBL" id="CP028811">
    <property type="protein sequence ID" value="AWA29769.1"/>
    <property type="molecule type" value="Genomic_DNA"/>
</dbReference>
<evidence type="ECO:0000313" key="7">
    <source>
        <dbReference type="EMBL" id="AWA29769.1"/>
    </source>
</evidence>
<feature type="active site" description="Proton donor/acceptor" evidence="5">
    <location>
        <position position="138"/>
    </location>
</feature>
<evidence type="ECO:0000256" key="4">
    <source>
        <dbReference type="ARBA" id="ARBA00023235"/>
    </source>
</evidence>
<dbReference type="SUPFAM" id="SSF51735">
    <property type="entry name" value="NAD(P)-binding Rossmann-fold domains"/>
    <property type="match status" value="1"/>
</dbReference>
<evidence type="ECO:0000256" key="2">
    <source>
        <dbReference type="ARBA" id="ARBA00022857"/>
    </source>
</evidence>
<feature type="binding site" evidence="5">
    <location>
        <position position="204"/>
    </location>
    <ligand>
        <name>substrate</name>
    </ligand>
</feature>
<feature type="domain" description="NAD-dependent epimerase/dehydratase" evidence="6">
    <location>
        <begin position="8"/>
        <end position="239"/>
    </location>
</feature>
<protein>
    <recommendedName>
        <fullName evidence="5">GDP-L-fucose synthase</fullName>
        <ecNumber evidence="5">1.1.1.271</ecNumber>
    </recommendedName>
    <alternativeName>
        <fullName evidence="5">GDP-4-keto-6-deoxy-D-mannose-3,5-epimerase-4-reductase</fullName>
    </alternativeName>
</protein>
<dbReference type="Gene3D" id="3.90.25.10">
    <property type="entry name" value="UDP-galactose 4-epimerase, domain 1"/>
    <property type="match status" value="1"/>
</dbReference>
<dbReference type="GO" id="GO:0070401">
    <property type="term" value="F:NADP+ binding"/>
    <property type="evidence" value="ECO:0007669"/>
    <property type="project" value="UniProtKB-UniRule"/>
</dbReference>
<evidence type="ECO:0000256" key="5">
    <source>
        <dbReference type="HAMAP-Rule" id="MF_00956"/>
    </source>
</evidence>
<dbReference type="InterPro" id="IPR036291">
    <property type="entry name" value="NAD(P)-bd_dom_sf"/>
</dbReference>
<dbReference type="InterPro" id="IPR028614">
    <property type="entry name" value="GDP_fucose/colitose_synth"/>
</dbReference>
<feature type="binding site" evidence="5">
    <location>
        <position position="142"/>
    </location>
    <ligand>
        <name>NADP(+)</name>
        <dbReference type="ChEBI" id="CHEBI:58349"/>
    </ligand>
</feature>
<dbReference type="GO" id="GO:0050577">
    <property type="term" value="F:GDP-L-fucose synthase activity"/>
    <property type="evidence" value="ECO:0007669"/>
    <property type="project" value="UniProtKB-UniRule"/>
</dbReference>
<feature type="binding site" evidence="5">
    <location>
        <begin position="107"/>
        <end position="110"/>
    </location>
    <ligand>
        <name>NADP(+)</name>
        <dbReference type="ChEBI" id="CHEBI:58349"/>
    </ligand>
</feature>
<dbReference type="AlphaFoldDB" id="A0A2S0RE17"/>
<dbReference type="Gene3D" id="3.40.50.720">
    <property type="entry name" value="NAD(P)-binding Rossmann-like Domain"/>
    <property type="match status" value="1"/>
</dbReference>
<dbReference type="UniPathway" id="UPA00128">
    <property type="reaction ID" value="UER00191"/>
</dbReference>
<sequence>MIDKSAKIFITGHTGMLGSRLLSVLKNDGYTSLITATHTELDLTDQQSVNRFFAKNKPLYVIHIAAKVGGINANINAPASFLYDNLMMQANVIDASRRNDVKKFIFIASSCIYPRDSPQPMKEEYLLDGKPEPTNEGYAIAKITGVKMLETYRKQYGFNGVSLIPSNLYGPNDSFDLAHSHVLSSLVKRFCDAKKQGLNSVTLWGTGVAKREFLHVDDFAAAILYFFERDIPYDYMNVGTGTDISVKELAAVIAQKTDFTGSIKWDSSKPDGMLRKCMDISKMEGQGFSPKIDLTDGIEQVIMNYKKSQG</sequence>
<keyword evidence="4 5" id="KW-0413">Isomerase</keyword>
<evidence type="ECO:0000256" key="3">
    <source>
        <dbReference type="ARBA" id="ARBA00023002"/>
    </source>
</evidence>
<keyword evidence="5" id="KW-0511">Multifunctional enzyme</keyword>
<reference evidence="7 8" key="1">
    <citation type="submission" date="2018-04" db="EMBL/GenBank/DDBJ databases">
        <title>Genome sequencing of Flavobacterium sp. HYN0048.</title>
        <authorList>
            <person name="Yi H."/>
            <person name="Baek C."/>
        </authorList>
    </citation>
    <scope>NUCLEOTIDE SEQUENCE [LARGE SCALE GENOMIC DNA]</scope>
    <source>
        <strain evidence="7 8">HYN0048</strain>
    </source>
</reference>
<dbReference type="PANTHER" id="PTHR43238">
    <property type="entry name" value="GDP-L-FUCOSE SYNTHASE"/>
    <property type="match status" value="1"/>
</dbReference>
<dbReference type="EC" id="1.1.1.271" evidence="5"/>
<keyword evidence="3 5" id="KW-0560">Oxidoreductase</keyword>
<feature type="binding site" evidence="5">
    <location>
        <position position="181"/>
    </location>
    <ligand>
        <name>NADP(+)</name>
        <dbReference type="ChEBI" id="CHEBI:58349"/>
    </ligand>
</feature>
<comment type="function">
    <text evidence="5">Catalyzes the two-step NADP-dependent conversion of GDP-4-dehydro-6-deoxy-D-mannose to GDP-fucose, involving an epimerase and a reductase reaction.</text>
</comment>
<dbReference type="HAMAP" id="MF_00956">
    <property type="entry name" value="GDP_fucose_synth"/>
    <property type="match status" value="1"/>
</dbReference>
<dbReference type="Pfam" id="PF01370">
    <property type="entry name" value="Epimerase"/>
    <property type="match status" value="1"/>
</dbReference>
<evidence type="ECO:0000256" key="1">
    <source>
        <dbReference type="ARBA" id="ARBA00005959"/>
    </source>
</evidence>
<dbReference type="OrthoDB" id="9811425at2"/>
<feature type="binding site" evidence="5">
    <location>
        <position position="189"/>
    </location>
    <ligand>
        <name>substrate</name>
    </ligand>
</feature>
<gene>
    <name evidence="5" type="primary">fcl</name>
    <name evidence="7" type="ORF">HYN48_06580</name>
</gene>
<feature type="binding site" evidence="5">
    <location>
        <begin position="12"/>
        <end position="18"/>
    </location>
    <ligand>
        <name>NADP(+)</name>
        <dbReference type="ChEBI" id="CHEBI:58349"/>
    </ligand>
</feature>
<name>A0A2S0RE17_9FLAO</name>
<feature type="binding site" evidence="5">
    <location>
        <position position="211"/>
    </location>
    <ligand>
        <name>substrate</name>
    </ligand>
</feature>
<feature type="site" description="Important for catalytic activity" evidence="5">
    <location>
        <position position="111"/>
    </location>
</feature>
<dbReference type="KEGG" id="fmg:HYN48_06580"/>
<dbReference type="InterPro" id="IPR001509">
    <property type="entry name" value="Epimerase_deHydtase"/>
</dbReference>
<accession>A0A2S0RE17</accession>
<keyword evidence="8" id="KW-1185">Reference proteome</keyword>
<comment type="pathway">
    <text evidence="5">Nucleotide-sugar biosynthesis; GDP-L-fucose biosynthesis via de novo pathway; GDP-L-fucose from GDP-alpha-D-mannose: step 2/2.</text>
</comment>
<dbReference type="GO" id="GO:0016853">
    <property type="term" value="F:isomerase activity"/>
    <property type="evidence" value="ECO:0007669"/>
    <property type="project" value="UniProtKB-KW"/>
</dbReference>
<keyword evidence="2 5" id="KW-0521">NADP</keyword>
<feature type="binding site" evidence="5">
    <location>
        <position position="271"/>
    </location>
    <ligand>
        <name>substrate</name>
    </ligand>
</feature>
<dbReference type="PANTHER" id="PTHR43238:SF1">
    <property type="entry name" value="GDP-L-FUCOSE SYNTHASE"/>
    <property type="match status" value="1"/>
</dbReference>
<comment type="similarity">
    <text evidence="1 5">Belongs to the NAD(P)-dependent epimerase/dehydratase family. Fucose synthase subfamily.</text>
</comment>
<organism evidence="7 8">
    <name type="scientific">Flavobacterium magnum</name>
    <dbReference type="NCBI Taxonomy" id="2162713"/>
    <lineage>
        <taxon>Bacteria</taxon>
        <taxon>Pseudomonadati</taxon>
        <taxon>Bacteroidota</taxon>
        <taxon>Flavobacteriia</taxon>
        <taxon>Flavobacteriales</taxon>
        <taxon>Flavobacteriaceae</taxon>
        <taxon>Flavobacterium</taxon>
    </lineage>
</organism>